<keyword evidence="3" id="KW-1185">Reference proteome</keyword>
<protein>
    <submittedName>
        <fullName evidence="2">Uncharacterized protein</fullName>
    </submittedName>
</protein>
<dbReference type="PANTHER" id="PTHR33974:SF2">
    <property type="entry name" value="VASCULAR-RELATED UNKNOWN PROTEIN 1"/>
    <property type="match status" value="1"/>
</dbReference>
<organism evidence="2 3">
    <name type="scientific">Capsella rubella</name>
    <dbReference type="NCBI Taxonomy" id="81985"/>
    <lineage>
        <taxon>Eukaryota</taxon>
        <taxon>Viridiplantae</taxon>
        <taxon>Streptophyta</taxon>
        <taxon>Embryophyta</taxon>
        <taxon>Tracheophyta</taxon>
        <taxon>Spermatophyta</taxon>
        <taxon>Magnoliopsida</taxon>
        <taxon>eudicotyledons</taxon>
        <taxon>Gunneridae</taxon>
        <taxon>Pentapetalae</taxon>
        <taxon>rosids</taxon>
        <taxon>malvids</taxon>
        <taxon>Brassicales</taxon>
        <taxon>Brassicaceae</taxon>
        <taxon>Camelineae</taxon>
        <taxon>Capsella</taxon>
    </lineage>
</organism>
<dbReference type="EMBL" id="KB870807">
    <property type="protein sequence ID" value="EOA31309.1"/>
    <property type="molecule type" value="Genomic_DNA"/>
</dbReference>
<dbReference type="AlphaFoldDB" id="R0HNJ3"/>
<dbReference type="InterPro" id="IPR039280">
    <property type="entry name" value="VUP"/>
</dbReference>
<dbReference type="STRING" id="81985.R0HNJ3"/>
<gene>
    <name evidence="2" type="ORF">CARUB_v10014480mg</name>
</gene>
<evidence type="ECO:0000313" key="2">
    <source>
        <dbReference type="EMBL" id="EOA31309.1"/>
    </source>
</evidence>
<evidence type="ECO:0000256" key="1">
    <source>
        <dbReference type="SAM" id="MobiDB-lite"/>
    </source>
</evidence>
<proteinExistence type="predicted"/>
<evidence type="ECO:0000313" key="3">
    <source>
        <dbReference type="Proteomes" id="UP000029121"/>
    </source>
</evidence>
<feature type="region of interest" description="Disordered" evidence="1">
    <location>
        <begin position="149"/>
        <end position="171"/>
    </location>
</feature>
<dbReference type="PANTHER" id="PTHR33974">
    <property type="entry name" value="VASCULAR-RELATED UNKNOWN PROTEIN 1-RELATED"/>
    <property type="match status" value="1"/>
</dbReference>
<dbReference type="GO" id="GO:0010089">
    <property type="term" value="P:xylem development"/>
    <property type="evidence" value="ECO:0007669"/>
    <property type="project" value="InterPro"/>
</dbReference>
<name>R0HNJ3_9BRAS</name>
<feature type="compositionally biased region" description="Polar residues" evidence="1">
    <location>
        <begin position="153"/>
        <end position="164"/>
    </location>
</feature>
<dbReference type="Proteomes" id="UP000029121">
    <property type="component" value="Unassembled WGS sequence"/>
</dbReference>
<dbReference type="eggNOG" id="ENOG502S5I4">
    <property type="taxonomic scope" value="Eukaryota"/>
</dbReference>
<reference evidence="3" key="1">
    <citation type="journal article" date="2013" name="Nat. Genet.">
        <title>The Capsella rubella genome and the genomic consequences of rapid mating system evolution.</title>
        <authorList>
            <person name="Slotte T."/>
            <person name="Hazzouri K.M."/>
            <person name="Agren J.A."/>
            <person name="Koenig D."/>
            <person name="Maumus F."/>
            <person name="Guo Y.L."/>
            <person name="Steige K."/>
            <person name="Platts A.E."/>
            <person name="Escobar J.S."/>
            <person name="Newman L.K."/>
            <person name="Wang W."/>
            <person name="Mandakova T."/>
            <person name="Vello E."/>
            <person name="Smith L.M."/>
            <person name="Henz S.R."/>
            <person name="Steffen J."/>
            <person name="Takuno S."/>
            <person name="Brandvain Y."/>
            <person name="Coop G."/>
            <person name="Andolfatto P."/>
            <person name="Hu T.T."/>
            <person name="Blanchette M."/>
            <person name="Clark R.M."/>
            <person name="Quesneville H."/>
            <person name="Nordborg M."/>
            <person name="Gaut B.S."/>
            <person name="Lysak M.A."/>
            <person name="Jenkins J."/>
            <person name="Grimwood J."/>
            <person name="Chapman J."/>
            <person name="Prochnik S."/>
            <person name="Shu S."/>
            <person name="Rokhsar D."/>
            <person name="Schmutz J."/>
            <person name="Weigel D."/>
            <person name="Wright S.I."/>
        </authorList>
    </citation>
    <scope>NUCLEOTIDE SEQUENCE [LARGE SCALE GENOMIC DNA]</scope>
    <source>
        <strain evidence="3">cv. Monte Gargano</strain>
    </source>
</reference>
<accession>R0HNJ3</accession>
<sequence>MSQLMIKNDLSYIYTHTQRNHFKKRNILPFYFGVIPLPLYMMDTFSCNSYEQNQTYDDDIEIDAHDHEHGGGDHQEESGWTTYLDDFSNQYRTTQHHDEDKSSCSLSGVSPSLVSDAATDAFSGKSYPVNFPGKLKFGRARTKKICEDDSLEDTASSPVNSPKVSQFEHIQTPPRKLEDYVSSSFVMGNIRGMGDHHHHQIQIQEGEQNMTMMRNLREGNNNNNMDLRSRGLCVVPISMLANFNGRF</sequence>